<keyword evidence="1" id="KW-0472">Membrane</keyword>
<feature type="transmembrane region" description="Helical" evidence="1">
    <location>
        <begin position="32"/>
        <end position="53"/>
    </location>
</feature>
<keyword evidence="3" id="KW-1185">Reference proteome</keyword>
<dbReference type="RefSeq" id="WP_066443349.1">
    <property type="nucleotide sequence ID" value="NZ_DBGCXF010000035.1"/>
</dbReference>
<comment type="caution">
    <text evidence="2">The sequence shown here is derived from an EMBL/GenBank/DDBJ whole genome shotgun (WGS) entry which is preliminary data.</text>
</comment>
<dbReference type="AlphaFoldDB" id="A0A4R3Z2F1"/>
<keyword evidence="1" id="KW-1133">Transmembrane helix</keyword>
<accession>A0A4R3Z2F1</accession>
<dbReference type="InterPro" id="IPR011055">
    <property type="entry name" value="Dup_hybrid_motif"/>
</dbReference>
<protein>
    <submittedName>
        <fullName evidence="2">Peptidase M23-like protein</fullName>
    </submittedName>
</protein>
<keyword evidence="1" id="KW-0812">Transmembrane</keyword>
<dbReference type="CDD" id="cd12797">
    <property type="entry name" value="M23_peptidase"/>
    <property type="match status" value="1"/>
</dbReference>
<dbReference type="GeneID" id="98915684"/>
<dbReference type="Gene3D" id="2.70.70.10">
    <property type="entry name" value="Glucose Permease (Domain IIA)"/>
    <property type="match status" value="1"/>
</dbReference>
<organism evidence="2 3">
    <name type="scientific">Longibaculum muris</name>
    <dbReference type="NCBI Taxonomy" id="1796628"/>
    <lineage>
        <taxon>Bacteria</taxon>
        <taxon>Bacillati</taxon>
        <taxon>Bacillota</taxon>
        <taxon>Erysipelotrichia</taxon>
        <taxon>Erysipelotrichales</taxon>
        <taxon>Coprobacillaceae</taxon>
        <taxon>Longibaculum</taxon>
    </lineage>
</organism>
<reference evidence="2 3" key="1">
    <citation type="submission" date="2019-03" db="EMBL/GenBank/DDBJ databases">
        <title>Genomic Encyclopedia of Type Strains, Phase IV (KMG-IV): sequencing the most valuable type-strain genomes for metagenomic binning, comparative biology and taxonomic classification.</title>
        <authorList>
            <person name="Goeker M."/>
        </authorList>
    </citation>
    <scope>NUCLEOTIDE SEQUENCE [LARGE SCALE GENOMIC DNA]</scope>
    <source>
        <strain evidence="2 3">DSM 29487</strain>
    </source>
</reference>
<proteinExistence type="predicted"/>
<gene>
    <name evidence="2" type="ORF">EDD60_11342</name>
</gene>
<evidence type="ECO:0000313" key="2">
    <source>
        <dbReference type="EMBL" id="TCV98448.1"/>
    </source>
</evidence>
<evidence type="ECO:0000256" key="1">
    <source>
        <dbReference type="SAM" id="Phobius"/>
    </source>
</evidence>
<dbReference type="EMBL" id="SMCQ01000013">
    <property type="protein sequence ID" value="TCV98448.1"/>
    <property type="molecule type" value="Genomic_DNA"/>
</dbReference>
<dbReference type="Proteomes" id="UP000295515">
    <property type="component" value="Unassembled WGS sequence"/>
</dbReference>
<dbReference type="SUPFAM" id="SSF51261">
    <property type="entry name" value="Duplicated hybrid motif"/>
    <property type="match status" value="1"/>
</dbReference>
<sequence>MNEIDEIKRRMKKRKAYRSPSPTLTDYHFSKLYNAMIKCMVVLLVGIAICAYVKVSPNGEYIKDYVLNDVHFTELTKWINHQLLSFQSKQDQSVAVSNQVSYTNIKDNYYTNQSNEVLNFDKGRVIYVGKQDLLGQYVTVLLENNVEVTYGGLSDVFVGMYDQVDKATIIGTYQKQVMLVFTQGEKEIDYSTFEELIS</sequence>
<evidence type="ECO:0000313" key="3">
    <source>
        <dbReference type="Proteomes" id="UP000295515"/>
    </source>
</evidence>
<name>A0A4R3Z2F1_9FIRM</name>